<organism evidence="4 5">
    <name type="scientific">Nocardioides perillae</name>
    <dbReference type="NCBI Taxonomy" id="1119534"/>
    <lineage>
        <taxon>Bacteria</taxon>
        <taxon>Bacillati</taxon>
        <taxon>Actinomycetota</taxon>
        <taxon>Actinomycetes</taxon>
        <taxon>Propionibacteriales</taxon>
        <taxon>Nocardioidaceae</taxon>
        <taxon>Nocardioides</taxon>
    </lineage>
</organism>
<evidence type="ECO:0000256" key="1">
    <source>
        <dbReference type="ARBA" id="ARBA00023125"/>
    </source>
</evidence>
<name>A0A7Y9RQN1_9ACTN</name>
<reference evidence="4 5" key="1">
    <citation type="submission" date="2020-07" db="EMBL/GenBank/DDBJ databases">
        <title>Sequencing the genomes of 1000 actinobacteria strains.</title>
        <authorList>
            <person name="Klenk H.-P."/>
        </authorList>
    </citation>
    <scope>NUCLEOTIDE SEQUENCE [LARGE SCALE GENOMIC DNA]</scope>
    <source>
        <strain evidence="4 5">DSM 24552</strain>
    </source>
</reference>
<dbReference type="PROSITE" id="PS50977">
    <property type="entry name" value="HTH_TETR_2"/>
    <property type="match status" value="1"/>
</dbReference>
<dbReference type="InterPro" id="IPR001647">
    <property type="entry name" value="HTH_TetR"/>
</dbReference>
<dbReference type="SUPFAM" id="SSF46689">
    <property type="entry name" value="Homeodomain-like"/>
    <property type="match status" value="1"/>
</dbReference>
<dbReference type="EMBL" id="JACCAC010000001">
    <property type="protein sequence ID" value="NYG54756.1"/>
    <property type="molecule type" value="Genomic_DNA"/>
</dbReference>
<dbReference type="PRINTS" id="PR00455">
    <property type="entry name" value="HTHTETR"/>
</dbReference>
<dbReference type="InterPro" id="IPR009057">
    <property type="entry name" value="Homeodomain-like_sf"/>
</dbReference>
<sequence length="234" mass="25111">MPDTPRTPRPTARERLTLAAFELFEERGFEATTVDDVAERAGVGRTTFFRSFRSKEDVIFPEHDGLLGQIRDRLAAASPPADLATARTAVVEAARLVLRHYLTEGDLARARYRLTTTVPALRAREIAGQQAYQRLFGAYLHAWLGSGPETALRAELLAAAVVTAHNHVLRAWLRDQTTDPEADFETAMGEVVALVGLASGARAAGDGPAAIVVVRTGASDAEIAAALAPLAEQS</sequence>
<keyword evidence="5" id="KW-1185">Reference proteome</keyword>
<accession>A0A7Y9RQN1</accession>
<dbReference type="GO" id="GO:0003700">
    <property type="term" value="F:DNA-binding transcription factor activity"/>
    <property type="evidence" value="ECO:0007669"/>
    <property type="project" value="TreeGrafter"/>
</dbReference>
<proteinExistence type="predicted"/>
<dbReference type="InterPro" id="IPR050109">
    <property type="entry name" value="HTH-type_TetR-like_transc_reg"/>
</dbReference>
<dbReference type="RefSeq" id="WP_179517320.1">
    <property type="nucleotide sequence ID" value="NZ_JACCAC010000001.1"/>
</dbReference>
<dbReference type="Proteomes" id="UP000544110">
    <property type="component" value="Unassembled WGS sequence"/>
</dbReference>
<feature type="DNA-binding region" description="H-T-H motif" evidence="2">
    <location>
        <begin position="33"/>
        <end position="52"/>
    </location>
</feature>
<evidence type="ECO:0000313" key="4">
    <source>
        <dbReference type="EMBL" id="NYG54756.1"/>
    </source>
</evidence>
<evidence type="ECO:0000256" key="2">
    <source>
        <dbReference type="PROSITE-ProRule" id="PRU00335"/>
    </source>
</evidence>
<dbReference type="AlphaFoldDB" id="A0A7Y9RQN1"/>
<dbReference type="GO" id="GO:0000976">
    <property type="term" value="F:transcription cis-regulatory region binding"/>
    <property type="evidence" value="ECO:0007669"/>
    <property type="project" value="TreeGrafter"/>
</dbReference>
<dbReference type="Gene3D" id="1.10.10.60">
    <property type="entry name" value="Homeodomain-like"/>
    <property type="match status" value="1"/>
</dbReference>
<dbReference type="Pfam" id="PF00440">
    <property type="entry name" value="TetR_N"/>
    <property type="match status" value="1"/>
</dbReference>
<protein>
    <submittedName>
        <fullName evidence="4">AcrR family transcriptional regulator</fullName>
    </submittedName>
</protein>
<evidence type="ECO:0000259" key="3">
    <source>
        <dbReference type="PROSITE" id="PS50977"/>
    </source>
</evidence>
<dbReference type="PANTHER" id="PTHR30055:SF226">
    <property type="entry name" value="HTH-TYPE TRANSCRIPTIONAL REGULATOR PKSA"/>
    <property type="match status" value="1"/>
</dbReference>
<keyword evidence="1 2" id="KW-0238">DNA-binding</keyword>
<feature type="domain" description="HTH tetR-type" evidence="3">
    <location>
        <begin position="10"/>
        <end position="70"/>
    </location>
</feature>
<comment type="caution">
    <text evidence="4">The sequence shown here is derived from an EMBL/GenBank/DDBJ whole genome shotgun (WGS) entry which is preliminary data.</text>
</comment>
<dbReference type="InterPro" id="IPR041347">
    <property type="entry name" value="MftR_C"/>
</dbReference>
<dbReference type="Pfam" id="PF17754">
    <property type="entry name" value="TetR_C_14"/>
    <property type="match status" value="1"/>
</dbReference>
<gene>
    <name evidence="4" type="ORF">BJ989_001060</name>
</gene>
<dbReference type="PANTHER" id="PTHR30055">
    <property type="entry name" value="HTH-TYPE TRANSCRIPTIONAL REGULATOR RUTR"/>
    <property type="match status" value="1"/>
</dbReference>
<dbReference type="Gene3D" id="1.10.357.10">
    <property type="entry name" value="Tetracycline Repressor, domain 2"/>
    <property type="match status" value="1"/>
</dbReference>
<evidence type="ECO:0000313" key="5">
    <source>
        <dbReference type="Proteomes" id="UP000544110"/>
    </source>
</evidence>